<protein>
    <submittedName>
        <fullName evidence="2">Uncharacterized protein</fullName>
    </submittedName>
</protein>
<dbReference type="Proteomes" id="UP001242010">
    <property type="component" value="Chromosome"/>
</dbReference>
<evidence type="ECO:0000313" key="3">
    <source>
        <dbReference type="Proteomes" id="UP001242010"/>
    </source>
</evidence>
<reference evidence="3" key="1">
    <citation type="journal article" date="2023" name="Int. J. Syst. Evol. Microbiol.">
        <title>Mesoterricola silvestris gen. nov., sp. nov., Mesoterricola sediminis sp. nov., Geothrix oryzae sp. nov., Geothrix edaphica sp. nov., Geothrix rubra sp. nov., and Geothrix limicola sp. nov., six novel members of Acidobacteriota isolated from soils.</title>
        <authorList>
            <person name="Itoh H."/>
            <person name="Sugisawa Y."/>
            <person name="Mise K."/>
            <person name="Xu Z."/>
            <person name="Kuniyasu M."/>
            <person name="Ushijima N."/>
            <person name="Kawano K."/>
            <person name="Kobayashi E."/>
            <person name="Shiratori Y."/>
            <person name="Masuda Y."/>
            <person name="Senoo K."/>
        </authorList>
    </citation>
    <scope>NUCLEOTIDE SEQUENCE [LARGE SCALE GENOMIC DNA]</scope>
    <source>
        <strain evidence="3">Red222</strain>
    </source>
</reference>
<gene>
    <name evidence="2" type="ORF">GETHOR_05720</name>
</gene>
<feature type="transmembrane region" description="Helical" evidence="1">
    <location>
        <begin position="170"/>
        <end position="188"/>
    </location>
</feature>
<proteinExistence type="predicted"/>
<keyword evidence="3" id="KW-1185">Reference proteome</keyword>
<evidence type="ECO:0000256" key="1">
    <source>
        <dbReference type="SAM" id="Phobius"/>
    </source>
</evidence>
<feature type="transmembrane region" description="Helical" evidence="1">
    <location>
        <begin position="12"/>
        <end position="33"/>
    </location>
</feature>
<keyword evidence="1" id="KW-0812">Transmembrane</keyword>
<evidence type="ECO:0000313" key="2">
    <source>
        <dbReference type="EMBL" id="BDU68471.1"/>
    </source>
</evidence>
<keyword evidence="1" id="KW-1133">Transmembrane helix</keyword>
<name>A0ABN6UUQ0_9BACT</name>
<accession>A0ABN6UUQ0</accession>
<sequence length="190" mass="20877">MASVSVSLTQLWLPILLAAVFVFVASSLVHMVLKWHNSDYRALENEDEVRAAIRKSSPTPGQYVIPHCPGMKDMEKPEIQQKYQEGPVGFLVLSPNGMPAMGKALGLWFVYALVVAFMAAYVASRTLAPGTHYLQVFRVVGAVSFLTYAGGSVQMGIWMGKPWRSVVKDLVDGLIYGLVSAGAFGWLWPR</sequence>
<feature type="transmembrane region" description="Helical" evidence="1">
    <location>
        <begin position="136"/>
        <end position="158"/>
    </location>
</feature>
<dbReference type="EMBL" id="AP027079">
    <property type="protein sequence ID" value="BDU68471.1"/>
    <property type="molecule type" value="Genomic_DNA"/>
</dbReference>
<organism evidence="2 3">
    <name type="scientific">Geothrix oryzae</name>
    <dbReference type="NCBI Taxonomy" id="2927975"/>
    <lineage>
        <taxon>Bacteria</taxon>
        <taxon>Pseudomonadati</taxon>
        <taxon>Acidobacteriota</taxon>
        <taxon>Holophagae</taxon>
        <taxon>Holophagales</taxon>
        <taxon>Holophagaceae</taxon>
        <taxon>Geothrix</taxon>
    </lineage>
</organism>
<keyword evidence="1" id="KW-0472">Membrane</keyword>
<feature type="transmembrane region" description="Helical" evidence="1">
    <location>
        <begin position="105"/>
        <end position="124"/>
    </location>
</feature>
<dbReference type="RefSeq" id="WP_286355108.1">
    <property type="nucleotide sequence ID" value="NZ_AP027079.1"/>
</dbReference>